<dbReference type="Proteomes" id="UP000187429">
    <property type="component" value="Unassembled WGS sequence"/>
</dbReference>
<evidence type="ECO:0000313" key="2">
    <source>
        <dbReference type="Proteomes" id="UP000187429"/>
    </source>
</evidence>
<name>A0A1R1YPI3_9FUNG</name>
<protein>
    <submittedName>
        <fullName evidence="1">Uncharacterized protein</fullName>
    </submittedName>
</protein>
<sequence>MPQNTNLYFRPLKQDLALARLLSLSFSKHLPPVSTYSLDDSSFSSDLSLILRVLASSKGKVKDSVIKLNALFTSFPSKPVASFPIHNFSSYRIDSIGKILIFSSLNLPSFQNLNNIDMINSNSKPFSYLLKDAQLAQNIFKTIHLYYNLIPSKGASISFDVSNFKPYHFDSILTLILRLNLIYLDIFSTVYFVGHDINHNFKIPKTITKKFASCNIALGFVSYGNLISNSLPVSSLAYMTSSNNPMPISKINMNYYVNNNHAFYATFSNIINSQLSQTSNVITCPNNYQSLNHDHLYNGAQEKSKNSYLSPYNTNDFNYKGLDLSKILPPLNSQRNLSLNTIKIGYPNSNVHKNSHNDFIYSSYFPIMLSNSTLNDTSALNELDLAIPMPKLEKFKFSSFSNASNSLNPITALFSTFKKFFLLSPLKSVGNISSFYNNIIYGIIKNCKGIIYALYKNLIIRINQMPLIKLLLLAKSRNTHSISLFLSWVCAYSVIDIQITNLLKSSISDLHRLT</sequence>
<accession>A0A1R1YPI3</accession>
<reference evidence="2" key="1">
    <citation type="submission" date="2017-01" db="EMBL/GenBank/DDBJ databases">
        <authorList>
            <person name="Wang Y."/>
            <person name="White M."/>
            <person name="Kvist S."/>
            <person name="Moncalvo J.-M."/>
        </authorList>
    </citation>
    <scope>NUCLEOTIDE SEQUENCE [LARGE SCALE GENOMIC DNA]</scope>
    <source>
        <strain evidence="2">ID-206-W2</strain>
    </source>
</reference>
<proteinExistence type="predicted"/>
<comment type="caution">
    <text evidence="1">The sequence shown here is derived from an EMBL/GenBank/DDBJ whole genome shotgun (WGS) entry which is preliminary data.</text>
</comment>
<keyword evidence="2" id="KW-1185">Reference proteome</keyword>
<dbReference type="OrthoDB" id="5759916at2759"/>
<evidence type="ECO:0000313" key="1">
    <source>
        <dbReference type="EMBL" id="OMJ28812.1"/>
    </source>
</evidence>
<dbReference type="AlphaFoldDB" id="A0A1R1YPI3"/>
<organism evidence="1 2">
    <name type="scientific">Smittium culicis</name>
    <dbReference type="NCBI Taxonomy" id="133412"/>
    <lineage>
        <taxon>Eukaryota</taxon>
        <taxon>Fungi</taxon>
        <taxon>Fungi incertae sedis</taxon>
        <taxon>Zoopagomycota</taxon>
        <taxon>Kickxellomycotina</taxon>
        <taxon>Harpellomycetes</taxon>
        <taxon>Harpellales</taxon>
        <taxon>Legeriomycetaceae</taxon>
        <taxon>Smittium</taxon>
    </lineage>
</organism>
<dbReference type="EMBL" id="LSSM01000471">
    <property type="protein sequence ID" value="OMJ28812.1"/>
    <property type="molecule type" value="Genomic_DNA"/>
</dbReference>
<gene>
    <name evidence="1" type="ORF">AYI69_g1702</name>
</gene>